<dbReference type="SUPFAM" id="SSF52266">
    <property type="entry name" value="SGNH hydrolase"/>
    <property type="match status" value="1"/>
</dbReference>
<evidence type="ECO:0000313" key="2">
    <source>
        <dbReference type="Proteomes" id="UP000008143"/>
    </source>
</evidence>
<feature type="region of interest" description="Disordered" evidence="1">
    <location>
        <begin position="155"/>
        <end position="197"/>
    </location>
</feature>
<accession>A0A8J0QWZ9</accession>
<dbReference type="OrthoDB" id="306304at2759"/>
<dbReference type="KEGG" id="xtr:101731247"/>
<dbReference type="Xenbase" id="XB-GENE-29085219">
    <property type="gene designation" value="LOC101731247"/>
</dbReference>
<evidence type="ECO:0000313" key="4">
    <source>
        <dbReference type="Xenbase" id="XB-GENE-29085219"/>
    </source>
</evidence>
<sequence length="403" mass="44541">MLSRFASTAASRELTTEEMLRWILQGERKDAVAQLYQQLRRESDETEENQACTSEEVEGSITDSAPATRPAKKKRGAATGSKPVTRAATKLRKRAVSVAGRKGKAVQQPEQQGQQVQPERPEQTAHPVNWPSTSPPRLAMGGDVGAVRMRTQSVEPKLKGTGSSSLDCTAPSTSSQWPPQEGAGVLARGQAGASGPLQESNTLQELEQRIVVFILGHSFIYAAQRRALDRSYGINLGFNKEEVIIHWMGIRGARWSDLIPILSQMLSKHGAPNLVLIHLGGNDLGKFKAIELIRAIRKDLALAHFHLPGILFLWSEMVSRRVWTLTKEKKPLERCRKKVNFAIAKFMKSLNMLSYRHIDLEGGGDGLYGMDNVHLSKIGYDIFNMGLQNAIDMALVKWRGGLS</sequence>
<evidence type="ECO:0000313" key="3">
    <source>
        <dbReference type="RefSeq" id="XP_004910606.2"/>
    </source>
</evidence>
<feature type="compositionally biased region" description="Low complexity" evidence="1">
    <location>
        <begin position="107"/>
        <end position="118"/>
    </location>
</feature>
<feature type="region of interest" description="Disordered" evidence="1">
    <location>
        <begin position="40"/>
        <end position="140"/>
    </location>
</feature>
<dbReference type="GeneID" id="101731247"/>
<proteinExistence type="predicted"/>
<feature type="compositionally biased region" description="Polar residues" evidence="1">
    <location>
        <begin position="161"/>
        <end position="178"/>
    </location>
</feature>
<organism evidence="2 3">
    <name type="scientific">Xenopus tropicalis</name>
    <name type="common">Western clawed frog</name>
    <name type="synonym">Silurana tropicalis</name>
    <dbReference type="NCBI Taxonomy" id="8364"/>
    <lineage>
        <taxon>Eukaryota</taxon>
        <taxon>Metazoa</taxon>
        <taxon>Chordata</taxon>
        <taxon>Craniata</taxon>
        <taxon>Vertebrata</taxon>
        <taxon>Euteleostomi</taxon>
        <taxon>Amphibia</taxon>
        <taxon>Batrachia</taxon>
        <taxon>Anura</taxon>
        <taxon>Pipoidea</taxon>
        <taxon>Pipidae</taxon>
        <taxon>Xenopodinae</taxon>
        <taxon>Xenopus</taxon>
        <taxon>Silurana</taxon>
    </lineage>
</organism>
<protein>
    <submittedName>
        <fullName evidence="3">Uncharacterized protein LOC101731247</fullName>
    </submittedName>
</protein>
<evidence type="ECO:0000256" key="1">
    <source>
        <dbReference type="SAM" id="MobiDB-lite"/>
    </source>
</evidence>
<reference evidence="3" key="1">
    <citation type="submission" date="2025-08" db="UniProtKB">
        <authorList>
            <consortium name="RefSeq"/>
        </authorList>
    </citation>
    <scope>IDENTIFICATION</scope>
    <source>
        <strain evidence="3">Nigerian</strain>
        <tissue evidence="3">Liver and blood</tissue>
    </source>
</reference>
<dbReference type="InterPro" id="IPR036514">
    <property type="entry name" value="SGNH_hydro_sf"/>
</dbReference>
<dbReference type="OMA" id="HRATIFW"/>
<dbReference type="CDD" id="cd00229">
    <property type="entry name" value="SGNH_hydrolase"/>
    <property type="match status" value="1"/>
</dbReference>
<dbReference type="RefSeq" id="XP_004910606.2">
    <property type="nucleotide sequence ID" value="XM_004910549.3"/>
</dbReference>
<dbReference type="AlphaFoldDB" id="A0A8J0QWZ9"/>
<gene>
    <name evidence="3 4" type="primary">LOC101731247</name>
</gene>
<keyword evidence="2" id="KW-1185">Reference proteome</keyword>
<dbReference type="Gene3D" id="3.40.50.1110">
    <property type="entry name" value="SGNH hydrolase"/>
    <property type="match status" value="1"/>
</dbReference>
<name>A0A8J0QWZ9_XENTR</name>
<dbReference type="Proteomes" id="UP000008143">
    <property type="component" value="Chromosome 10"/>
</dbReference>
<dbReference type="AGR" id="Xenbase:XB-GENE-29085219"/>